<dbReference type="PANTHER" id="PTHR30111:SF1">
    <property type="entry name" value="33 KDA CHAPERONIN"/>
    <property type="match status" value="1"/>
</dbReference>
<keyword evidence="2" id="KW-0862">Zinc</keyword>
<dbReference type="PANTHER" id="PTHR30111">
    <property type="entry name" value="33 KDA CHAPERONIN"/>
    <property type="match status" value="1"/>
</dbReference>
<organism evidence="8 9">
    <name type="scientific">Leishmania braziliensis MHOM/BR/75/M2904</name>
    <dbReference type="NCBI Taxonomy" id="420245"/>
    <lineage>
        <taxon>Eukaryota</taxon>
        <taxon>Discoba</taxon>
        <taxon>Euglenozoa</taxon>
        <taxon>Kinetoplastea</taxon>
        <taxon>Metakinetoplastina</taxon>
        <taxon>Trypanosomatida</taxon>
        <taxon>Trypanosomatidae</taxon>
        <taxon>Leishmaniinae</taxon>
        <taxon>Leishmania</taxon>
        <taxon>Leishmania braziliensis species complex</taxon>
    </lineage>
</organism>
<accession>A0A3P3ZCN2</accession>
<dbReference type="InterPro" id="IPR016154">
    <property type="entry name" value="Heat_shock_Hsp33_C"/>
</dbReference>
<proteinExistence type="predicted"/>
<keyword evidence="5" id="KW-0676">Redox-active center</keyword>
<dbReference type="InterPro" id="IPR016153">
    <property type="entry name" value="Heat_shock_Hsp33_N"/>
</dbReference>
<dbReference type="KEGG" id="lbz:LBRM_30_1710"/>
<feature type="compositionally biased region" description="Basic and acidic residues" evidence="6">
    <location>
        <begin position="51"/>
        <end position="62"/>
    </location>
</feature>
<evidence type="ECO:0000256" key="4">
    <source>
        <dbReference type="ARBA" id="ARBA00023186"/>
    </source>
</evidence>
<evidence type="ECO:0000256" key="1">
    <source>
        <dbReference type="ARBA" id="ARBA00022490"/>
    </source>
</evidence>
<evidence type="ECO:0000313" key="9">
    <source>
        <dbReference type="Proteomes" id="UP000319462"/>
    </source>
</evidence>
<gene>
    <name evidence="8" type="ORF">LBRM2904_30.1650</name>
</gene>
<dbReference type="VEuPathDB" id="TriTrypDB:LbrM.30.1710"/>
<dbReference type="EMBL" id="LS997629">
    <property type="protein sequence ID" value="SYZ67979.1"/>
    <property type="molecule type" value="Genomic_DNA"/>
</dbReference>
<keyword evidence="3" id="KW-1015">Disulfide bond</keyword>
<evidence type="ECO:0000256" key="5">
    <source>
        <dbReference type="ARBA" id="ARBA00023284"/>
    </source>
</evidence>
<dbReference type="GO" id="GO:0005737">
    <property type="term" value="C:cytoplasm"/>
    <property type="evidence" value="ECO:0007669"/>
    <property type="project" value="InterPro"/>
</dbReference>
<evidence type="ECO:0000313" key="8">
    <source>
        <dbReference type="EMBL" id="SYZ67979.1"/>
    </source>
</evidence>
<evidence type="ECO:0000256" key="3">
    <source>
        <dbReference type="ARBA" id="ARBA00023157"/>
    </source>
</evidence>
<dbReference type="GO" id="GO:0051082">
    <property type="term" value="F:unfolded protein binding"/>
    <property type="evidence" value="ECO:0007669"/>
    <property type="project" value="InterPro"/>
</dbReference>
<dbReference type="RefSeq" id="XP_001566800.1">
    <property type="nucleotide sequence ID" value="XM_001566750.1"/>
</dbReference>
<dbReference type="InterPro" id="IPR000397">
    <property type="entry name" value="Heat_shock_Hsp33"/>
</dbReference>
<evidence type="ECO:0000256" key="7">
    <source>
        <dbReference type="SAM" id="SignalP"/>
    </source>
</evidence>
<feature type="chain" id="PRO_5018223342" evidence="7">
    <location>
        <begin position="22"/>
        <end position="597"/>
    </location>
</feature>
<keyword evidence="1" id="KW-0963">Cytoplasm</keyword>
<dbReference type="SUPFAM" id="SSF64397">
    <property type="entry name" value="Hsp33 domain"/>
    <property type="match status" value="1"/>
</dbReference>
<evidence type="ECO:0000256" key="6">
    <source>
        <dbReference type="SAM" id="MobiDB-lite"/>
    </source>
</evidence>
<dbReference type="Proteomes" id="UP000319462">
    <property type="component" value="Chromosome 30"/>
</dbReference>
<dbReference type="GO" id="GO:0042026">
    <property type="term" value="P:protein refolding"/>
    <property type="evidence" value="ECO:0007669"/>
    <property type="project" value="TreeGrafter"/>
</dbReference>
<feature type="signal peptide" evidence="7">
    <location>
        <begin position="1"/>
        <end position="21"/>
    </location>
</feature>
<evidence type="ECO:0000256" key="2">
    <source>
        <dbReference type="ARBA" id="ARBA00022833"/>
    </source>
</evidence>
<dbReference type="SUPFAM" id="SSF118352">
    <property type="entry name" value="HSP33 redox switch-like"/>
    <property type="match status" value="1"/>
</dbReference>
<feature type="region of interest" description="Disordered" evidence="6">
    <location>
        <begin position="51"/>
        <end position="78"/>
    </location>
</feature>
<feature type="region of interest" description="Disordered" evidence="6">
    <location>
        <begin position="122"/>
        <end position="141"/>
    </location>
</feature>
<dbReference type="AlphaFoldDB" id="A0A3P3ZCN2"/>
<protein>
    <submittedName>
        <fullName evidence="8">Hypothetical_protein</fullName>
    </submittedName>
</protein>
<keyword evidence="7" id="KW-0732">Signal</keyword>
<reference evidence="8 9" key="1">
    <citation type="submission" date="2018-09" db="EMBL/GenBank/DDBJ databases">
        <authorList>
            <person name="Peiro R."/>
            <person name="Begona"/>
            <person name="Cbmso G."/>
            <person name="Lopez M."/>
            <person name="Gonzalez S."/>
        </authorList>
    </citation>
    <scope>NUCLEOTIDE SEQUENCE [LARGE SCALE GENOMIC DNA]</scope>
</reference>
<sequence>MQLMCWLVACTITCSLGYLHSFHSSFPLSFLTSTKCSASLQKFLHTHISVKKSETPHSAPRDRHQRLSPPSTPCPTSLKISRTVTAPSCLEPTNTLFDTPLFYVMRAGAMLRCVARVATPGAATGTSPTSSSPTPMSYSPVSVHSTRHALRTRDITLRVPSSDKLLRFSFCSTRHLLAETIRRHDLLRSTRAHLDFLQLLGTQLTFTNLLASALEGEERVEARFTAEEATILTEALALGECRCHLGPEYNAQLEARGLPTFPLRVNRVLYRQEKPFSSVVHADLAELLQTSSDTASNIAAAATRASEASDIPLSLHLPNMTGRAPLEAWKSFFSYNSSLHAYNYLRRSDGSVSAVWMQSRIDAATLLAQGFLNADNTAAVSKWHHDEVCSDRDEEKKAQDVQRVLLHAVPLSFGVMVTPLAAGGAVEHQVNQLNRVVMEAAALLCVPSDGETAVASPLQLLVDRCAERHTTCQHILSLVSGDYEGAYQVAVAARQYSDDPAQVAAVVDPIRRALGVQDFVTPLAATEAARTGIDFFCRCSKQHIIDSLASAPLSTLESLRESGHTVHCCFCGRQHKLADVEWQVLKKTARSAITSSQ</sequence>
<dbReference type="Pfam" id="PF01430">
    <property type="entry name" value="HSP33"/>
    <property type="match status" value="1"/>
</dbReference>
<dbReference type="Gene3D" id="3.90.1280.10">
    <property type="entry name" value="HSP33 redox switch-like"/>
    <property type="match status" value="1"/>
</dbReference>
<name>A0A3P3ZCN2_LEIBR</name>
<keyword evidence="4" id="KW-0143">Chaperone</keyword>
<dbReference type="GO" id="GO:0044183">
    <property type="term" value="F:protein folding chaperone"/>
    <property type="evidence" value="ECO:0007669"/>
    <property type="project" value="TreeGrafter"/>
</dbReference>